<sequence length="643" mass="73720">MTKQKIHFAQFVFGIYINPVIQNMVPEMVKYWPIILLLRLFIEIRDAIKSRSLINDCISESPTGWVSSIILGSNAKDAARYIDAYQVKQISKLLEENQDFTKLNYLIEALGSYVPLELVKGIPETIYPFPFDYRAGHAKILQFIEAKNENFTDLLQLNSIHCQDIEIECINQPEIVLLLQVEPIGYALILWKIHLKSDQPKDTVTLINLNNLKNFTSASNTVQISFKKSNDFAILTGLYKQHHTTCMELKFTRLDYTQRCLTVLQKIKSSQPQANYTLLSSDPYTEDENSPPTKKMKSVKQVPCSDDTPINTSTPMVQGMPYSEMSAVSTDINLSDRREASLQYVQPAKTSCAPSKSTDENTIKITPQNTPKKGNMQRRPRLSISNPLNNAAPPELLPSRDTQEFAMNQLQKNKKYSKHSMRRFQQTGKDVWEIPLTPTQRRSKDNVKNISKNEINNGTDEKIKVPKIGFAPNNLQEVDTSKNEQTDTCEANKIMDIVSPSATIDTSLRHQQESFVDSRSEFSLFYESYSMGKGQMLNRQQNRPQNGIIIEQDIWGSLDSVYETLQVFSQSIIRDIKKREFMLKEVYEEFANETSQLEQEFENQKNLIINESKKIFAEIKLKSDDISNRLKAKIDKINSQFVL</sequence>
<evidence type="ECO:0000313" key="3">
    <source>
        <dbReference type="Proteomes" id="UP000095085"/>
    </source>
</evidence>
<dbReference type="AlphaFoldDB" id="A0A1E4REH6"/>
<gene>
    <name evidence="2" type="ORF">HYPBUDRAFT_13069</name>
</gene>
<feature type="compositionally biased region" description="Polar residues" evidence="1">
    <location>
        <begin position="363"/>
        <end position="372"/>
    </location>
</feature>
<dbReference type="EMBL" id="KV454544">
    <property type="protein sequence ID" value="ODV65643.1"/>
    <property type="molecule type" value="Genomic_DNA"/>
</dbReference>
<dbReference type="Proteomes" id="UP000095085">
    <property type="component" value="Unassembled WGS sequence"/>
</dbReference>
<accession>A0A1E4REH6</accession>
<feature type="region of interest" description="Disordered" evidence="1">
    <location>
        <begin position="278"/>
        <end position="319"/>
    </location>
</feature>
<name>A0A1E4REH6_9ASCO</name>
<evidence type="ECO:0000313" key="2">
    <source>
        <dbReference type="EMBL" id="ODV65643.1"/>
    </source>
</evidence>
<feature type="region of interest" description="Disordered" evidence="1">
    <location>
        <begin position="429"/>
        <end position="453"/>
    </location>
</feature>
<reference evidence="3" key="1">
    <citation type="submission" date="2016-05" db="EMBL/GenBank/DDBJ databases">
        <title>Comparative genomics of biotechnologically important yeasts.</title>
        <authorList>
            <consortium name="DOE Joint Genome Institute"/>
            <person name="Riley R."/>
            <person name="Haridas S."/>
            <person name="Wolfe K.H."/>
            <person name="Lopes M.R."/>
            <person name="Hittinger C.T."/>
            <person name="Goker M."/>
            <person name="Salamov A."/>
            <person name="Wisecaver J."/>
            <person name="Long T.M."/>
            <person name="Aerts A.L."/>
            <person name="Barry K."/>
            <person name="Choi C."/>
            <person name="Clum A."/>
            <person name="Coughlan A.Y."/>
            <person name="Deshpande S."/>
            <person name="Douglass A.P."/>
            <person name="Hanson S.J."/>
            <person name="Klenk H.-P."/>
            <person name="Labutti K."/>
            <person name="Lapidus A."/>
            <person name="Lindquist E."/>
            <person name="Lipzen A."/>
            <person name="Meier-Kolthoff J.P."/>
            <person name="Ohm R.A."/>
            <person name="Otillar R.P."/>
            <person name="Pangilinan J."/>
            <person name="Peng Y."/>
            <person name="Rokas A."/>
            <person name="Rosa C.A."/>
            <person name="Scheuner C."/>
            <person name="Sibirny A.A."/>
            <person name="Slot J.C."/>
            <person name="Stielow J.B."/>
            <person name="Sun H."/>
            <person name="Kurtzman C.P."/>
            <person name="Blackwell M."/>
            <person name="Grigoriev I.V."/>
            <person name="Jeffries T.W."/>
        </authorList>
    </citation>
    <scope>NUCLEOTIDE SEQUENCE [LARGE SCALE GENOMIC DNA]</scope>
    <source>
        <strain evidence="3">NRRL Y-1933</strain>
    </source>
</reference>
<protein>
    <submittedName>
        <fullName evidence="2">Uncharacterized protein</fullName>
    </submittedName>
</protein>
<organism evidence="2 3">
    <name type="scientific">Hyphopichia burtonii NRRL Y-1933</name>
    <dbReference type="NCBI Taxonomy" id="984485"/>
    <lineage>
        <taxon>Eukaryota</taxon>
        <taxon>Fungi</taxon>
        <taxon>Dikarya</taxon>
        <taxon>Ascomycota</taxon>
        <taxon>Saccharomycotina</taxon>
        <taxon>Pichiomycetes</taxon>
        <taxon>Debaryomycetaceae</taxon>
        <taxon>Hyphopichia</taxon>
    </lineage>
</organism>
<dbReference type="RefSeq" id="XP_020074710.1">
    <property type="nucleotide sequence ID" value="XM_020219432.1"/>
</dbReference>
<evidence type="ECO:0000256" key="1">
    <source>
        <dbReference type="SAM" id="MobiDB-lite"/>
    </source>
</evidence>
<dbReference type="GeneID" id="30993982"/>
<keyword evidence="3" id="KW-1185">Reference proteome</keyword>
<feature type="region of interest" description="Disordered" evidence="1">
    <location>
        <begin position="345"/>
        <end position="397"/>
    </location>
</feature>
<proteinExistence type="predicted"/>